<reference evidence="4 5" key="1">
    <citation type="journal article" date="2003" name="PLoS Biol.">
        <title>The genome sequence of Caenorhabditis briggsae: a platform for comparative genomics.</title>
        <authorList>
            <person name="Stein L.D."/>
            <person name="Bao Z."/>
            <person name="Blasiar D."/>
            <person name="Blumenthal T."/>
            <person name="Brent M.R."/>
            <person name="Chen N."/>
            <person name="Chinwalla A."/>
            <person name="Clarke L."/>
            <person name="Clee C."/>
            <person name="Coghlan A."/>
            <person name="Coulson A."/>
            <person name="D'Eustachio P."/>
            <person name="Fitch D.H."/>
            <person name="Fulton L.A."/>
            <person name="Fulton R.E."/>
            <person name="Griffiths-Jones S."/>
            <person name="Harris T.W."/>
            <person name="Hillier L.W."/>
            <person name="Kamath R."/>
            <person name="Kuwabara P.E."/>
            <person name="Mardis E.R."/>
            <person name="Marra M.A."/>
            <person name="Miner T.L."/>
            <person name="Minx P."/>
            <person name="Mullikin J.C."/>
            <person name="Plumb R.W."/>
            <person name="Rogers J."/>
            <person name="Schein J.E."/>
            <person name="Sohrmann M."/>
            <person name="Spieth J."/>
            <person name="Stajich J.E."/>
            <person name="Wei C."/>
            <person name="Willey D."/>
            <person name="Wilson R.K."/>
            <person name="Durbin R."/>
            <person name="Waterston R.H."/>
        </authorList>
    </citation>
    <scope>NUCLEOTIDE SEQUENCE [LARGE SCALE GENOMIC DNA]</scope>
    <source>
        <strain evidence="4 5">AF16</strain>
    </source>
</reference>
<dbReference type="InterPro" id="IPR003124">
    <property type="entry name" value="WH2_dom"/>
</dbReference>
<dbReference type="SMART" id="SM00246">
    <property type="entry name" value="WH2"/>
    <property type="match status" value="2"/>
</dbReference>
<proteinExistence type="predicted"/>
<dbReference type="GO" id="GO:0003779">
    <property type="term" value="F:actin binding"/>
    <property type="evidence" value="ECO:0007669"/>
    <property type="project" value="InterPro"/>
</dbReference>
<feature type="region of interest" description="Disordered" evidence="1">
    <location>
        <begin position="763"/>
        <end position="785"/>
    </location>
</feature>
<gene>
    <name evidence="6" type="primary">wsp-1</name>
    <name evidence="4" type="synonym">Cbr-wsp-1</name>
    <name evidence="6" type="ORF">CBG01563</name>
    <name evidence="4" type="ORF">CBG_01563</name>
</gene>
<dbReference type="OMA" id="MSFNDCG"/>
<dbReference type="SMART" id="SM00285">
    <property type="entry name" value="PBD"/>
    <property type="match status" value="1"/>
</dbReference>
<dbReference type="HOGENOM" id="CLU_366104_0_0_1"/>
<feature type="region of interest" description="Disordered" evidence="1">
    <location>
        <begin position="71"/>
        <end position="92"/>
    </location>
</feature>
<feature type="compositionally biased region" description="Pro residues" evidence="1">
    <location>
        <begin position="619"/>
        <end position="630"/>
    </location>
</feature>
<feature type="compositionally biased region" description="Polar residues" evidence="1">
    <location>
        <begin position="75"/>
        <end position="89"/>
    </location>
</feature>
<feature type="compositionally biased region" description="Polar residues" evidence="1">
    <location>
        <begin position="677"/>
        <end position="686"/>
    </location>
</feature>
<protein>
    <submittedName>
        <fullName evidence="4">Protein CBR-WSP-1</fullName>
    </submittedName>
</protein>
<evidence type="ECO:0000259" key="3">
    <source>
        <dbReference type="PROSITE" id="PS51082"/>
    </source>
</evidence>
<feature type="region of interest" description="Disordered" evidence="1">
    <location>
        <begin position="104"/>
        <end position="125"/>
    </location>
</feature>
<dbReference type="Gene3D" id="6.10.280.150">
    <property type="match status" value="1"/>
</dbReference>
<feature type="compositionally biased region" description="Low complexity" evidence="1">
    <location>
        <begin position="165"/>
        <end position="179"/>
    </location>
</feature>
<evidence type="ECO:0000256" key="1">
    <source>
        <dbReference type="SAM" id="MobiDB-lite"/>
    </source>
</evidence>
<dbReference type="EMBL" id="HE601298">
    <property type="protein sequence ID" value="CAP23040.2"/>
    <property type="molecule type" value="Genomic_DNA"/>
</dbReference>
<reference evidence="4 5" key="2">
    <citation type="journal article" date="2011" name="PLoS Genet.">
        <title>Caenorhabditis briggsae recombinant inbred line genotypes reveal inter-strain incompatibility and the evolution of recombination.</title>
        <authorList>
            <person name="Ross J.A."/>
            <person name="Koboldt D.C."/>
            <person name="Staisch J.E."/>
            <person name="Chamberlin H.M."/>
            <person name="Gupta B.P."/>
            <person name="Miller R.D."/>
            <person name="Baird S.E."/>
            <person name="Haag E.S."/>
        </authorList>
    </citation>
    <scope>NUCLEOTIDE SEQUENCE [LARGE SCALE GENOMIC DNA]</scope>
    <source>
        <strain evidence="4 5">AF16</strain>
    </source>
</reference>
<dbReference type="PANTHER" id="PTHR45691:SF6">
    <property type="entry name" value="PROTEIN DIAPHANOUS"/>
    <property type="match status" value="1"/>
</dbReference>
<dbReference type="CDD" id="cd22070">
    <property type="entry name" value="WH2_Pan1-like"/>
    <property type="match status" value="1"/>
</dbReference>
<dbReference type="WormBase" id="CBG01563a">
    <property type="protein sequence ID" value="CBP42065"/>
    <property type="gene ID" value="WBGene00024783"/>
    <property type="gene designation" value="Cbr-wsp-1"/>
</dbReference>
<feature type="region of interest" description="Disordered" evidence="1">
    <location>
        <begin position="15"/>
        <end position="49"/>
    </location>
</feature>
<evidence type="ECO:0000313" key="6">
    <source>
        <dbReference type="WormBase" id="CBG01563a"/>
    </source>
</evidence>
<dbReference type="Proteomes" id="UP000008549">
    <property type="component" value="Unassembled WGS sequence"/>
</dbReference>
<sequence length="785" mass="84878">MWMVVSEDPAGRLRYQYHSLPPPSSHSLTLPPPTAPSPNPSTVSAAGAPIYSSTSSGRHMQRFARGGCLSFPDSMGSSPRTNPRSSHTLPNEGHYYEMEQYDNVNDYSTYGGPDSTSSASSSAEYQDPVYSTRYGGSATGTYARRHNYARCYVPISADAFYYYHQQHHQQQQNQQQTHSYRPRHRSSHHQEQRRHRAPSPDPDYSPPLSRNKVRFHLPNEPVSRGEYVSNTYQTSRQMKVFNTDDFGDEEDEYEAVSLNPDPAPHHHDSVLVHGSNGQVSVMVKKEEPIYCSGGSDSAESSSATPSSVEADTPPPIPTHPPARHRLVKKSQKELNARSNSNSQSGIGSTPTRPFEITQAYGGTIRGPPMTIGGGQGITPMGTMAAAPHSHTQPDGNASSSGGSWFRKDKNKKKDKKSKIKKEDISNPTNFQHKAHVGWNQDSGFSNTVYDDDMDEATRNILKAAGLESNNLNEDDKKFVKKFIAKNYDKYVSVGNLDPSQISAPLPPVQNCQQPAPQSWNQTPARPYRPAFPSSAPIGSSSYSSPAAPPPPARLESHGLAPARPPPPPPSNNNSHRGIAPARPLPQTPSYGTPDTRPHAMPPPPPPPPASGIAQVSTSAPPPPPPPPPMAMPAAGAGAPPPPPPPPPPSGNILASLPPAQNGRSNLLAEIQAGKQLRTVQQNSSNDAPKGGDARGDVMAQIRQGAQLKHVRFEEEGNLIDLKLEQFQVDAAAEQERRKSATSGAAGMGGLAGALAKALEERRLNMGIDDSSDDDEEEDDKNEWSD</sequence>
<feature type="domain" description="WH2" evidence="3">
    <location>
        <begin position="693"/>
        <end position="710"/>
    </location>
</feature>
<dbReference type="InterPro" id="IPR000095">
    <property type="entry name" value="CRIB_dom"/>
</dbReference>
<feature type="compositionally biased region" description="Basic residues" evidence="1">
    <location>
        <begin position="408"/>
        <end position="419"/>
    </location>
</feature>
<feature type="compositionally biased region" description="Low complexity" evidence="1">
    <location>
        <begin position="292"/>
        <end position="307"/>
    </location>
</feature>
<organism evidence="4 5">
    <name type="scientific">Caenorhabditis briggsae</name>
    <dbReference type="NCBI Taxonomy" id="6238"/>
    <lineage>
        <taxon>Eukaryota</taxon>
        <taxon>Metazoa</taxon>
        <taxon>Ecdysozoa</taxon>
        <taxon>Nematoda</taxon>
        <taxon>Chromadorea</taxon>
        <taxon>Rhabditida</taxon>
        <taxon>Rhabditina</taxon>
        <taxon>Rhabditomorpha</taxon>
        <taxon>Rhabditoidea</taxon>
        <taxon>Rhabditidae</taxon>
        <taxon>Peloderinae</taxon>
        <taxon>Caenorhabditis</taxon>
    </lineage>
</organism>
<name>A8WRD2_CAEBR</name>
<dbReference type="Pfam" id="PF02205">
    <property type="entry name" value="WH2"/>
    <property type="match status" value="2"/>
</dbReference>
<feature type="region of interest" description="Disordered" evidence="1">
    <location>
        <begin position="290"/>
        <end position="354"/>
    </location>
</feature>
<feature type="compositionally biased region" description="Pro residues" evidence="1">
    <location>
        <begin position="638"/>
        <end position="649"/>
    </location>
</feature>
<dbReference type="PROSITE" id="PS51082">
    <property type="entry name" value="WH2"/>
    <property type="match status" value="2"/>
</dbReference>
<feature type="compositionally biased region" description="Basic residues" evidence="1">
    <location>
        <begin position="180"/>
        <end position="197"/>
    </location>
</feature>
<feature type="domain" description="WH2" evidence="3">
    <location>
        <begin position="662"/>
        <end position="679"/>
    </location>
</feature>
<feature type="compositionally biased region" description="Low complexity" evidence="1">
    <location>
        <begin position="530"/>
        <end position="545"/>
    </location>
</feature>
<accession>A8WRD2</accession>
<dbReference type="PROSITE" id="PS50108">
    <property type="entry name" value="CRIB"/>
    <property type="match status" value="1"/>
</dbReference>
<dbReference type="Pfam" id="PF00786">
    <property type="entry name" value="PBD"/>
    <property type="match status" value="1"/>
</dbReference>
<feature type="compositionally biased region" description="Pro residues" evidence="1">
    <location>
        <begin position="20"/>
        <end position="39"/>
    </location>
</feature>
<feature type="region of interest" description="Disordered" evidence="1">
    <location>
        <begin position="494"/>
        <end position="697"/>
    </location>
</feature>
<feature type="compositionally biased region" description="Polar residues" evidence="1">
    <location>
        <begin position="336"/>
        <end position="351"/>
    </location>
</feature>
<evidence type="ECO:0000313" key="5">
    <source>
        <dbReference type="Proteomes" id="UP000008549"/>
    </source>
</evidence>
<dbReference type="PANTHER" id="PTHR45691">
    <property type="entry name" value="PROTEIN DIAPHANOUS"/>
    <property type="match status" value="1"/>
</dbReference>
<feature type="region of interest" description="Disordered" evidence="1">
    <location>
        <begin position="378"/>
        <end position="450"/>
    </location>
</feature>
<dbReference type="eggNOG" id="KOG3671">
    <property type="taxonomic scope" value="Eukaryota"/>
</dbReference>
<feature type="compositionally biased region" description="Polar residues" evidence="1">
    <location>
        <begin position="509"/>
        <end position="523"/>
    </location>
</feature>
<keyword evidence="5" id="KW-1185">Reference proteome</keyword>
<evidence type="ECO:0000259" key="2">
    <source>
        <dbReference type="PROSITE" id="PS50108"/>
    </source>
</evidence>
<feature type="region of interest" description="Disordered" evidence="1">
    <location>
        <begin position="165"/>
        <end position="225"/>
    </location>
</feature>
<evidence type="ECO:0000313" key="4">
    <source>
        <dbReference type="EMBL" id="CAP23040.2"/>
    </source>
</evidence>
<feature type="compositionally biased region" description="Polar residues" evidence="1">
    <location>
        <begin position="389"/>
        <end position="402"/>
    </location>
</feature>
<dbReference type="STRING" id="6238.A8WRD2"/>
<dbReference type="InParanoid" id="A8WRD2"/>
<feature type="compositionally biased region" description="Polar residues" evidence="1">
    <location>
        <begin position="439"/>
        <end position="448"/>
    </location>
</feature>
<dbReference type="InterPro" id="IPR051412">
    <property type="entry name" value="Formin_Homology_Diaphanous_sf"/>
</dbReference>
<feature type="compositionally biased region" description="Acidic residues" evidence="1">
    <location>
        <begin position="769"/>
        <end position="785"/>
    </location>
</feature>
<feature type="domain" description="CRIB" evidence="2">
    <location>
        <begin position="424"/>
        <end position="437"/>
    </location>
</feature>
<dbReference type="FunCoup" id="A8WRD2">
    <property type="interactions" value="937"/>
</dbReference>
<dbReference type="AlphaFoldDB" id="A8WRD2"/>
<dbReference type="InterPro" id="IPR036936">
    <property type="entry name" value="CRIB_dom_sf"/>
</dbReference>
<feature type="compositionally biased region" description="Pro residues" evidence="1">
    <location>
        <begin position="599"/>
        <end position="609"/>
    </location>
</feature>
<dbReference type="Gene3D" id="3.90.810.10">
    <property type="entry name" value="CRIB domain"/>
    <property type="match status" value="1"/>
</dbReference>